<proteinExistence type="predicted"/>
<evidence type="ECO:0000313" key="3">
    <source>
        <dbReference type="Proteomes" id="UP000523007"/>
    </source>
</evidence>
<dbReference type="SUPFAM" id="SSF63829">
    <property type="entry name" value="Calcium-dependent phosphotriesterase"/>
    <property type="match status" value="1"/>
</dbReference>
<feature type="region of interest" description="Disordered" evidence="1">
    <location>
        <begin position="104"/>
        <end position="129"/>
    </location>
</feature>
<dbReference type="RefSeq" id="WP_184575996.1">
    <property type="nucleotide sequence ID" value="NZ_JACHJT010000001.1"/>
</dbReference>
<dbReference type="Proteomes" id="UP000523007">
    <property type="component" value="Unassembled WGS sequence"/>
</dbReference>
<sequence>METGEQHWCVDLTELTDDGEQHLIADVTVAPDGTAYAVDELTPTVFAVEPDGRASVFLRSDLLEGTLDIPDFLDDVGMAAVDWVEGNQLIIAMADGSLVRVPVDSPDEAQPVELSEPLAPPTAGMLPLEDGSITAVSSGLLSGEPA</sequence>
<reference evidence="2 3" key="1">
    <citation type="submission" date="2020-08" db="EMBL/GenBank/DDBJ databases">
        <title>Sequencing the genomes of 1000 actinobacteria strains.</title>
        <authorList>
            <person name="Klenk H.-P."/>
        </authorList>
    </citation>
    <scope>NUCLEOTIDE SEQUENCE [LARGE SCALE GENOMIC DNA]</scope>
    <source>
        <strain evidence="2 3">DSM 102030</strain>
    </source>
</reference>
<keyword evidence="3" id="KW-1185">Reference proteome</keyword>
<organism evidence="2 3">
    <name type="scientific">Lipingzhangella halophila</name>
    <dbReference type="NCBI Taxonomy" id="1783352"/>
    <lineage>
        <taxon>Bacteria</taxon>
        <taxon>Bacillati</taxon>
        <taxon>Actinomycetota</taxon>
        <taxon>Actinomycetes</taxon>
        <taxon>Streptosporangiales</taxon>
        <taxon>Nocardiopsidaceae</taxon>
        <taxon>Lipingzhangella</taxon>
    </lineage>
</organism>
<dbReference type="EMBL" id="JACHJT010000001">
    <property type="protein sequence ID" value="MBB4930658.1"/>
    <property type="molecule type" value="Genomic_DNA"/>
</dbReference>
<dbReference type="AlphaFoldDB" id="A0A7W7W1U1"/>
<protein>
    <submittedName>
        <fullName evidence="2">Uncharacterized protein</fullName>
    </submittedName>
</protein>
<evidence type="ECO:0000256" key="1">
    <source>
        <dbReference type="SAM" id="MobiDB-lite"/>
    </source>
</evidence>
<accession>A0A7W7W1U1</accession>
<name>A0A7W7W1U1_9ACTN</name>
<comment type="caution">
    <text evidence="2">The sequence shown here is derived from an EMBL/GenBank/DDBJ whole genome shotgun (WGS) entry which is preliminary data.</text>
</comment>
<gene>
    <name evidence="2" type="ORF">F4561_001478</name>
</gene>
<evidence type="ECO:0000313" key="2">
    <source>
        <dbReference type="EMBL" id="MBB4930658.1"/>
    </source>
</evidence>